<keyword evidence="3" id="KW-1185">Reference proteome</keyword>
<dbReference type="Proteomes" id="UP000296049">
    <property type="component" value="Unassembled WGS sequence"/>
</dbReference>
<name>R0JZG7_ANAPL</name>
<accession>R0JZG7</accession>
<protein>
    <submittedName>
        <fullName evidence="2">Uncharacterized protein</fullName>
    </submittedName>
</protein>
<evidence type="ECO:0000256" key="1">
    <source>
        <dbReference type="SAM" id="MobiDB-lite"/>
    </source>
</evidence>
<feature type="region of interest" description="Disordered" evidence="1">
    <location>
        <begin position="1"/>
        <end position="75"/>
    </location>
</feature>
<gene>
    <name evidence="2" type="ORF">Anapl_01726</name>
</gene>
<dbReference type="EMBL" id="KB742899">
    <property type="protein sequence ID" value="EOB03036.1"/>
    <property type="molecule type" value="Genomic_DNA"/>
</dbReference>
<proteinExistence type="predicted"/>
<sequence>MEHDHPEHDRFTPKELSTVSGQRCRPASFRLLSEELPRNPGSAPHQEPQPGTEQAGAGSHGPLVPPRRPGDARTAAACGTRVRARPCQVGNTEGVPERVGLLVGLGGGWSHPLSLSLLLLSKPERAGAFKEANPGRVQAEPLGAQSPLTLDALGSVSQLLYGFAFSISGSSLTADTFRDTVLLVLAAGLKQL</sequence>
<organism evidence="2 3">
    <name type="scientific">Anas platyrhynchos</name>
    <name type="common">Mallard</name>
    <name type="synonym">Anas boschas</name>
    <dbReference type="NCBI Taxonomy" id="8839"/>
    <lineage>
        <taxon>Eukaryota</taxon>
        <taxon>Metazoa</taxon>
        <taxon>Chordata</taxon>
        <taxon>Craniata</taxon>
        <taxon>Vertebrata</taxon>
        <taxon>Euteleostomi</taxon>
        <taxon>Archelosauria</taxon>
        <taxon>Archosauria</taxon>
        <taxon>Dinosauria</taxon>
        <taxon>Saurischia</taxon>
        <taxon>Theropoda</taxon>
        <taxon>Coelurosauria</taxon>
        <taxon>Aves</taxon>
        <taxon>Neognathae</taxon>
        <taxon>Galloanserae</taxon>
        <taxon>Anseriformes</taxon>
        <taxon>Anatidae</taxon>
        <taxon>Anatinae</taxon>
        <taxon>Anas</taxon>
    </lineage>
</organism>
<reference evidence="3" key="1">
    <citation type="journal article" date="2013" name="Nat. Genet.">
        <title>The duck genome and transcriptome provide insight into an avian influenza virus reservoir species.</title>
        <authorList>
            <person name="Huang Y."/>
            <person name="Li Y."/>
            <person name="Burt D.W."/>
            <person name="Chen H."/>
            <person name="Zhang Y."/>
            <person name="Qian W."/>
            <person name="Kim H."/>
            <person name="Gan S."/>
            <person name="Zhao Y."/>
            <person name="Li J."/>
            <person name="Yi K."/>
            <person name="Feng H."/>
            <person name="Zhu P."/>
            <person name="Li B."/>
            <person name="Liu Q."/>
            <person name="Fairley S."/>
            <person name="Magor K.E."/>
            <person name="Du Z."/>
            <person name="Hu X."/>
            <person name="Goodman L."/>
            <person name="Tafer H."/>
            <person name="Vignal A."/>
            <person name="Lee T."/>
            <person name="Kim K.W."/>
            <person name="Sheng Z."/>
            <person name="An Y."/>
            <person name="Searle S."/>
            <person name="Herrero J."/>
            <person name="Groenen M.A."/>
            <person name="Crooijmans R.P."/>
            <person name="Faraut T."/>
            <person name="Cai Q."/>
            <person name="Webster R.G."/>
            <person name="Aldridge J.R."/>
            <person name="Warren W.C."/>
            <person name="Bartschat S."/>
            <person name="Kehr S."/>
            <person name="Marz M."/>
            <person name="Stadler P.F."/>
            <person name="Smith J."/>
            <person name="Kraus R.H."/>
            <person name="Zhao Y."/>
            <person name="Ren L."/>
            <person name="Fei J."/>
            <person name="Morisson M."/>
            <person name="Kaiser P."/>
            <person name="Griffin D.K."/>
            <person name="Rao M."/>
            <person name="Pitel F."/>
            <person name="Wang J."/>
            <person name="Li N."/>
        </authorList>
    </citation>
    <scope>NUCLEOTIDE SEQUENCE [LARGE SCALE GENOMIC DNA]</scope>
</reference>
<feature type="compositionally biased region" description="Basic and acidic residues" evidence="1">
    <location>
        <begin position="1"/>
        <end position="13"/>
    </location>
</feature>
<evidence type="ECO:0000313" key="3">
    <source>
        <dbReference type="Proteomes" id="UP000296049"/>
    </source>
</evidence>
<evidence type="ECO:0000313" key="2">
    <source>
        <dbReference type="EMBL" id="EOB03036.1"/>
    </source>
</evidence>
<dbReference type="AlphaFoldDB" id="R0JZG7"/>